<name>A0A0C3QD56_9AGAM</name>
<evidence type="ECO:0000313" key="3">
    <source>
        <dbReference type="Proteomes" id="UP000054248"/>
    </source>
</evidence>
<accession>A0A0C3QD56</accession>
<organism evidence="2 3">
    <name type="scientific">Tulasnella calospora MUT 4182</name>
    <dbReference type="NCBI Taxonomy" id="1051891"/>
    <lineage>
        <taxon>Eukaryota</taxon>
        <taxon>Fungi</taxon>
        <taxon>Dikarya</taxon>
        <taxon>Basidiomycota</taxon>
        <taxon>Agaricomycotina</taxon>
        <taxon>Agaricomycetes</taxon>
        <taxon>Cantharellales</taxon>
        <taxon>Tulasnellaceae</taxon>
        <taxon>Tulasnella</taxon>
    </lineage>
</organism>
<evidence type="ECO:0000313" key="2">
    <source>
        <dbReference type="EMBL" id="KIO23471.1"/>
    </source>
</evidence>
<reference evidence="3" key="2">
    <citation type="submission" date="2015-01" db="EMBL/GenBank/DDBJ databases">
        <title>Evolutionary Origins and Diversification of the Mycorrhizal Mutualists.</title>
        <authorList>
            <consortium name="DOE Joint Genome Institute"/>
            <consortium name="Mycorrhizal Genomics Consortium"/>
            <person name="Kohler A."/>
            <person name="Kuo A."/>
            <person name="Nagy L.G."/>
            <person name="Floudas D."/>
            <person name="Copeland A."/>
            <person name="Barry K.W."/>
            <person name="Cichocki N."/>
            <person name="Veneault-Fourrey C."/>
            <person name="LaButti K."/>
            <person name="Lindquist E.A."/>
            <person name="Lipzen A."/>
            <person name="Lundell T."/>
            <person name="Morin E."/>
            <person name="Murat C."/>
            <person name="Riley R."/>
            <person name="Ohm R."/>
            <person name="Sun H."/>
            <person name="Tunlid A."/>
            <person name="Henrissat B."/>
            <person name="Grigoriev I.V."/>
            <person name="Hibbett D.S."/>
            <person name="Martin F."/>
        </authorList>
    </citation>
    <scope>NUCLEOTIDE SEQUENCE [LARGE SCALE GENOMIC DNA]</scope>
    <source>
        <strain evidence="3">MUT 4182</strain>
    </source>
</reference>
<dbReference type="AlphaFoldDB" id="A0A0C3QD56"/>
<dbReference type="HOGENOM" id="CLU_1887273_0_0_1"/>
<gene>
    <name evidence="2" type="ORF">M407DRAFT_244767</name>
</gene>
<keyword evidence="3" id="KW-1185">Reference proteome</keyword>
<protein>
    <submittedName>
        <fullName evidence="2">Uncharacterized protein</fullName>
    </submittedName>
</protein>
<dbReference type="Proteomes" id="UP000054248">
    <property type="component" value="Unassembled WGS sequence"/>
</dbReference>
<feature type="non-terminal residue" evidence="2">
    <location>
        <position position="1"/>
    </location>
</feature>
<reference evidence="2 3" key="1">
    <citation type="submission" date="2014-04" db="EMBL/GenBank/DDBJ databases">
        <authorList>
            <consortium name="DOE Joint Genome Institute"/>
            <person name="Kuo A."/>
            <person name="Girlanda M."/>
            <person name="Perotto S."/>
            <person name="Kohler A."/>
            <person name="Nagy L.G."/>
            <person name="Floudas D."/>
            <person name="Copeland A."/>
            <person name="Barry K.W."/>
            <person name="Cichocki N."/>
            <person name="Veneault-Fourrey C."/>
            <person name="LaButti K."/>
            <person name="Lindquist E.A."/>
            <person name="Lipzen A."/>
            <person name="Lundell T."/>
            <person name="Morin E."/>
            <person name="Murat C."/>
            <person name="Sun H."/>
            <person name="Tunlid A."/>
            <person name="Henrissat B."/>
            <person name="Grigoriev I.V."/>
            <person name="Hibbett D.S."/>
            <person name="Martin F."/>
            <person name="Nordberg H.P."/>
            <person name="Cantor M.N."/>
            <person name="Hua S.X."/>
        </authorList>
    </citation>
    <scope>NUCLEOTIDE SEQUENCE [LARGE SCALE GENOMIC DNA]</scope>
    <source>
        <strain evidence="2 3">MUT 4182</strain>
    </source>
</reference>
<evidence type="ECO:0000256" key="1">
    <source>
        <dbReference type="SAM" id="MobiDB-lite"/>
    </source>
</evidence>
<proteinExistence type="predicted"/>
<sequence length="135" mass="14626">MLGILVHSGCLSLLHDLLLKPLEQEEGTWQRIACRMRSQACIALTRCFEQMRAKDMNLVPSDLGKTFVSMATDDSLPQYLRDSASDALQALNENIPSSLQVMQIPQAARQTAGGSSEPSSQGTDGRSESSPASTE</sequence>
<dbReference type="EMBL" id="KN823084">
    <property type="protein sequence ID" value="KIO23471.1"/>
    <property type="molecule type" value="Genomic_DNA"/>
</dbReference>
<feature type="region of interest" description="Disordered" evidence="1">
    <location>
        <begin position="103"/>
        <end position="135"/>
    </location>
</feature>